<comment type="caution">
    <text evidence="3">The sequence shown here is derived from an EMBL/GenBank/DDBJ whole genome shotgun (WGS) entry which is preliminary data.</text>
</comment>
<keyword evidence="4" id="KW-1185">Reference proteome</keyword>
<gene>
    <name evidence="3" type="ORF">PoB_005003500</name>
</gene>
<dbReference type="Proteomes" id="UP000735302">
    <property type="component" value="Unassembled WGS sequence"/>
</dbReference>
<feature type="chain" id="PRO_5043517445" description="Ig-like domain-containing protein" evidence="2">
    <location>
        <begin position="19"/>
        <end position="674"/>
    </location>
</feature>
<evidence type="ECO:0000256" key="2">
    <source>
        <dbReference type="SAM" id="SignalP"/>
    </source>
</evidence>
<feature type="signal peptide" evidence="2">
    <location>
        <begin position="1"/>
        <end position="18"/>
    </location>
</feature>
<name>A0AAV4BSW2_9GAST</name>
<accession>A0AAV4BSW2</accession>
<reference evidence="3 4" key="1">
    <citation type="journal article" date="2021" name="Elife">
        <title>Chloroplast acquisition without the gene transfer in kleptoplastic sea slugs, Plakobranchus ocellatus.</title>
        <authorList>
            <person name="Maeda T."/>
            <person name="Takahashi S."/>
            <person name="Yoshida T."/>
            <person name="Shimamura S."/>
            <person name="Takaki Y."/>
            <person name="Nagai Y."/>
            <person name="Toyoda A."/>
            <person name="Suzuki Y."/>
            <person name="Arimoto A."/>
            <person name="Ishii H."/>
            <person name="Satoh N."/>
            <person name="Nishiyama T."/>
            <person name="Hasebe M."/>
            <person name="Maruyama T."/>
            <person name="Minagawa J."/>
            <person name="Obokata J."/>
            <person name="Shigenobu S."/>
        </authorList>
    </citation>
    <scope>NUCLEOTIDE SEQUENCE [LARGE SCALE GENOMIC DNA]</scope>
</reference>
<keyword evidence="1" id="KW-1133">Transmembrane helix</keyword>
<dbReference type="EMBL" id="BLXT01005511">
    <property type="protein sequence ID" value="GFO23530.1"/>
    <property type="molecule type" value="Genomic_DNA"/>
</dbReference>
<proteinExistence type="predicted"/>
<evidence type="ECO:0000313" key="4">
    <source>
        <dbReference type="Proteomes" id="UP000735302"/>
    </source>
</evidence>
<evidence type="ECO:0008006" key="5">
    <source>
        <dbReference type="Google" id="ProtNLM"/>
    </source>
</evidence>
<feature type="transmembrane region" description="Helical" evidence="1">
    <location>
        <begin position="512"/>
        <end position="534"/>
    </location>
</feature>
<keyword evidence="2" id="KW-0732">Signal</keyword>
<keyword evidence="1" id="KW-0472">Membrane</keyword>
<protein>
    <recommendedName>
        <fullName evidence="5">Ig-like domain-containing protein</fullName>
    </recommendedName>
</protein>
<evidence type="ECO:0000256" key="1">
    <source>
        <dbReference type="SAM" id="Phobius"/>
    </source>
</evidence>
<dbReference type="AlphaFoldDB" id="A0AAV4BSW2"/>
<evidence type="ECO:0000313" key="3">
    <source>
        <dbReference type="EMBL" id="GFO23530.1"/>
    </source>
</evidence>
<organism evidence="3 4">
    <name type="scientific">Plakobranchus ocellatus</name>
    <dbReference type="NCBI Taxonomy" id="259542"/>
    <lineage>
        <taxon>Eukaryota</taxon>
        <taxon>Metazoa</taxon>
        <taxon>Spiralia</taxon>
        <taxon>Lophotrochozoa</taxon>
        <taxon>Mollusca</taxon>
        <taxon>Gastropoda</taxon>
        <taxon>Heterobranchia</taxon>
        <taxon>Euthyneura</taxon>
        <taxon>Panpulmonata</taxon>
        <taxon>Sacoglossa</taxon>
        <taxon>Placobranchoidea</taxon>
        <taxon>Plakobranchidae</taxon>
        <taxon>Plakobranchus</taxon>
    </lineage>
</organism>
<keyword evidence="1" id="KW-0812">Transmembrane</keyword>
<sequence length="674" mass="76492">MFKFQVTLINTFLLHTLGTVRYYGAVGFCPPVQEGADLRIFCSGTTDSEERVITWHSEQKGKPTDLVDCYTGKDQCDRLMKAPFEFNVTAHKDGKHFNSSMLIKDTPLNLDGRKLSCSVYDYSITRDISNSSCTIRVYKPPKNASCYVDSLDGEGGVVIKCLAEDVYPNIKCSVPVDESEGPDRPLTRKVSYVKMCVHDAGTDFSRNCSITCTVSLYVHSQGEMRFRVRLQAQVDHHAVNEKYIERVIDRVMVKHKTPKVDLIPRTVSHLHLCPNMKDDQQSLIFTCRGRWLMSDPQFVWRLHQEETGMTQTLGTVVKNESASLKNATTAQSQFNLLNETSGLDIRHARSVSCELKLKGDTSIAFHVRRSWWARSPLELQWPPEDPPILNTSNLDLIKENTLYVSERQSVNFTCSVPGGRPSVNSTTIKCWNVSSNETILNQTKTASFVDFKLFGNPRANKTTCMCSASHVTGCYHLTAKYNVKVTNYRDFSLLRQNRSEPEVPSVNTNHTFLYIVIGFFASLILLLAFVPFLLMKMKIETYSKCRKRAQNYEHIYANQAQFLRREASSSSLHDQSKFTRGNVSDTIDRVNAQRSLLEAAEAKRFSSEYQNHHSCPTHPIYLHENPYAEIDPEIDRCISRQDVTNSGHIVVQEVNVGYLTPLELDANHRITSTV</sequence>